<dbReference type="Pfam" id="PF09411">
    <property type="entry name" value="PagL"/>
    <property type="match status" value="1"/>
</dbReference>
<dbReference type="RefSeq" id="WP_161071101.1">
    <property type="nucleotide sequence ID" value="NZ_CP086370.1"/>
</dbReference>
<dbReference type="EC" id="3.1.1.77" evidence="1"/>
<accession>A0A7X4H9G3</accession>
<evidence type="ECO:0000313" key="6">
    <source>
        <dbReference type="Proteomes" id="UP000450676"/>
    </source>
</evidence>
<gene>
    <name evidence="5" type="ORF">GTP77_05185</name>
</gene>
<dbReference type="EMBL" id="WWCU01000003">
    <property type="protein sequence ID" value="MYN06728.1"/>
    <property type="molecule type" value="Genomic_DNA"/>
</dbReference>
<comment type="subunit">
    <text evidence="1">Homodimer.</text>
</comment>
<feature type="chain" id="PRO_5031372800" description="Lipid A deacylase" evidence="4">
    <location>
        <begin position="22"/>
        <end position="181"/>
    </location>
</feature>
<keyword evidence="1 5" id="KW-0378">Hydrolase</keyword>
<comment type="function">
    <text evidence="1">Has lipid A 3-O-deacylase activity. Hydrolyzes the ester bond at the 3 position of lipid A, a bioactive component of lipopolysaccharide (LPS), thereby releasing the primary fatty acyl moiety.</text>
</comment>
<keyword evidence="1" id="KW-0472">Membrane</keyword>
<dbReference type="GO" id="GO:0050528">
    <property type="term" value="F:acyloxyacyl hydrolase activity"/>
    <property type="evidence" value="ECO:0007669"/>
    <property type="project" value="UniProtKB-EC"/>
</dbReference>
<dbReference type="AlphaFoldDB" id="A0A7X4H9G3"/>
<keyword evidence="4" id="KW-0732">Signal</keyword>
<dbReference type="SUPFAM" id="SSF56925">
    <property type="entry name" value="OMPA-like"/>
    <property type="match status" value="1"/>
</dbReference>
<keyword evidence="6" id="KW-1185">Reference proteome</keyword>
<dbReference type="Proteomes" id="UP000450676">
    <property type="component" value="Unassembled WGS sequence"/>
</dbReference>
<protein>
    <recommendedName>
        <fullName evidence="1">Lipid A deacylase</fullName>
        <ecNumber evidence="1">3.1.1.77</ecNumber>
    </recommendedName>
    <alternativeName>
        <fullName evidence="1">LPS 3-O-deacylase</fullName>
    </alternativeName>
    <alternativeName>
        <fullName evidence="1">Outer membrane enzyme</fullName>
    </alternativeName>
</protein>
<evidence type="ECO:0000256" key="3">
    <source>
        <dbReference type="PIRSR" id="PIRSR029681-2"/>
    </source>
</evidence>
<dbReference type="GO" id="GO:0009279">
    <property type="term" value="C:cell outer membrane"/>
    <property type="evidence" value="ECO:0007669"/>
    <property type="project" value="UniProtKB-SubCell"/>
</dbReference>
<evidence type="ECO:0000256" key="1">
    <source>
        <dbReference type="PIRNR" id="PIRNR029681"/>
    </source>
</evidence>
<organism evidence="5 6">
    <name type="scientific">Pseudoduganella aquatica</name>
    <dbReference type="NCBI Taxonomy" id="2660641"/>
    <lineage>
        <taxon>Bacteria</taxon>
        <taxon>Pseudomonadati</taxon>
        <taxon>Pseudomonadota</taxon>
        <taxon>Betaproteobacteria</taxon>
        <taxon>Burkholderiales</taxon>
        <taxon>Oxalobacteraceae</taxon>
        <taxon>Telluria group</taxon>
        <taxon>Pseudoduganella</taxon>
    </lineage>
</organism>
<feature type="active site" description="Charge relay system" evidence="2">
    <location>
        <position position="159"/>
    </location>
</feature>
<feature type="site" description="Critical for activity" evidence="3">
    <location>
        <position position="160"/>
    </location>
</feature>
<dbReference type="PIRSF" id="PIRSF029681">
    <property type="entry name" value="PagL"/>
    <property type="match status" value="1"/>
</dbReference>
<name>A0A7X4H9G3_9BURK</name>
<comment type="subcellular location">
    <subcellularLocation>
        <location evidence="1">Cell outer membrane</location>
        <topology evidence="1">Multi-pass membrane protein</topology>
    </subcellularLocation>
</comment>
<keyword evidence="1" id="KW-0998">Cell outer membrane</keyword>
<evidence type="ECO:0000313" key="5">
    <source>
        <dbReference type="EMBL" id="MYN06728.1"/>
    </source>
</evidence>
<proteinExistence type="inferred from homology"/>
<sequence>MQIKKLLAATAALLATQAAFAGDKLVDTSYVEYASASKIQMARIGATSDWNKQWFPSNGSSLSGYWDASFGAWHGTKANNVPGATQNLVDIGLTPVFRYGADNKKGFYVEGGIGVHVLSKLYNNNDDKLATAFQFGDHIGVGYVFNNNWEVAAKIQHFSNGGIKKPNSGVDYAVVKLAYRY</sequence>
<comment type="similarity">
    <text evidence="1">Belongs to the PagL family.</text>
</comment>
<feature type="active site" description="Charge relay system" evidence="2">
    <location>
        <position position="157"/>
    </location>
</feature>
<evidence type="ECO:0000256" key="4">
    <source>
        <dbReference type="SAM" id="SignalP"/>
    </source>
</evidence>
<feature type="active site" description="Charge relay system" evidence="2">
    <location>
        <position position="171"/>
    </location>
</feature>
<dbReference type="Gene3D" id="2.40.160.20">
    <property type="match status" value="1"/>
</dbReference>
<evidence type="ECO:0000256" key="2">
    <source>
        <dbReference type="PIRSR" id="PIRSR029681-1"/>
    </source>
</evidence>
<comment type="caution">
    <text evidence="5">The sequence shown here is derived from an EMBL/GenBank/DDBJ whole genome shotgun (WGS) entry which is preliminary data.</text>
</comment>
<comment type="catalytic activity">
    <reaction evidence="1">
        <text>a 3-(acyloxy)acyl derivative of bacterial toxin + H2O = a 3-hydroxyacyl derivative of bacterial toxin + a fatty acid + H(+)</text>
        <dbReference type="Rhea" id="RHEA:12032"/>
        <dbReference type="ChEBI" id="CHEBI:15377"/>
        <dbReference type="ChEBI" id="CHEBI:15378"/>
        <dbReference type="ChEBI" id="CHEBI:28868"/>
        <dbReference type="ChEBI" id="CHEBI:136853"/>
        <dbReference type="ChEBI" id="CHEBI:140675"/>
        <dbReference type="EC" id="3.1.1.77"/>
    </reaction>
</comment>
<dbReference type="InterPro" id="IPR011250">
    <property type="entry name" value="OMP/PagP_B-barrel"/>
</dbReference>
<dbReference type="InterPro" id="IPR018550">
    <property type="entry name" value="Lipid-A_deacylase-rel"/>
</dbReference>
<reference evidence="5 6" key="1">
    <citation type="submission" date="2019-12" db="EMBL/GenBank/DDBJ databases">
        <title>Novel species isolated from a subtropical stream in China.</title>
        <authorList>
            <person name="Lu H."/>
        </authorList>
    </citation>
    <scope>NUCLEOTIDE SEQUENCE [LARGE SCALE GENOMIC DNA]</scope>
    <source>
        <strain evidence="5 6">FT127W</strain>
    </source>
</reference>
<feature type="signal peptide" evidence="4">
    <location>
        <begin position="1"/>
        <end position="21"/>
    </location>
</feature>